<gene>
    <name evidence="7" type="primary">ZNF236_1</name>
    <name evidence="7" type="ORF">NPIL_615741</name>
</gene>
<comment type="caution">
    <text evidence="7">The sequence shown here is derived from an EMBL/GenBank/DDBJ whole genome shotgun (WGS) entry which is preliminary data.</text>
</comment>
<dbReference type="InterPro" id="IPR013087">
    <property type="entry name" value="Znf_C2H2_type"/>
</dbReference>
<dbReference type="Pfam" id="PF00096">
    <property type="entry name" value="zf-C2H2"/>
    <property type="match status" value="1"/>
</dbReference>
<evidence type="ECO:0000256" key="1">
    <source>
        <dbReference type="ARBA" id="ARBA00022723"/>
    </source>
</evidence>
<accession>A0A8X6JYP6</accession>
<dbReference type="AlphaFoldDB" id="A0A8X6JYP6"/>
<proteinExistence type="predicted"/>
<protein>
    <submittedName>
        <fullName evidence="7">Zinc finger protein 236</fullName>
    </submittedName>
</protein>
<feature type="domain" description="C2H2-type" evidence="6">
    <location>
        <begin position="282"/>
        <end position="309"/>
    </location>
</feature>
<evidence type="ECO:0000259" key="6">
    <source>
        <dbReference type="PROSITE" id="PS50157"/>
    </source>
</evidence>
<dbReference type="SUPFAM" id="SSF57667">
    <property type="entry name" value="beta-beta-alpha zinc fingers"/>
    <property type="match status" value="2"/>
</dbReference>
<dbReference type="GO" id="GO:0005634">
    <property type="term" value="C:nucleus"/>
    <property type="evidence" value="ECO:0007669"/>
    <property type="project" value="TreeGrafter"/>
</dbReference>
<evidence type="ECO:0000313" key="7">
    <source>
        <dbReference type="EMBL" id="GFS46160.1"/>
    </source>
</evidence>
<feature type="domain" description="C2H2-type" evidence="6">
    <location>
        <begin position="10"/>
        <end position="37"/>
    </location>
</feature>
<dbReference type="GO" id="GO:0000981">
    <property type="term" value="F:DNA-binding transcription factor activity, RNA polymerase II-specific"/>
    <property type="evidence" value="ECO:0007669"/>
    <property type="project" value="TreeGrafter"/>
</dbReference>
<sequence>MRLHTGSRPFKCPHCELCFRTSGHRKSHMASHFRESSGRKKKNRIIDSQSFEVAKDPVQEIESLPVVSLAEEVVNMVQPSIQLSNGNQAGIQLQSNLINPGIQLTTMDSSIMSKPIQIDATLLQQLQQHFNFNITINPSITDQLSNKTIGDTNQTTQILNVDNTAPTIPANSGTFTINPNMIIHQLGFTISPQQQTELQPTENVTLIIPDTTLSKNGSDELFHNPGLFDSQILTLDGNIHKDSDLLDTNKIGAQEILIGNSNVASFADINSSLSQVTCESIFECTVCNKVFKSAALLNKHSKTHKEKSKAIYHCQTCNKDFKKKNQLTKHLQTHQ</sequence>
<evidence type="ECO:0000256" key="4">
    <source>
        <dbReference type="ARBA" id="ARBA00022833"/>
    </source>
</evidence>
<keyword evidence="4" id="KW-0862">Zinc</keyword>
<evidence type="ECO:0000256" key="3">
    <source>
        <dbReference type="ARBA" id="ARBA00022771"/>
    </source>
</evidence>
<reference evidence="7" key="1">
    <citation type="submission" date="2020-08" db="EMBL/GenBank/DDBJ databases">
        <title>Multicomponent nature underlies the extraordinary mechanical properties of spider dragline silk.</title>
        <authorList>
            <person name="Kono N."/>
            <person name="Nakamura H."/>
            <person name="Mori M."/>
            <person name="Yoshida Y."/>
            <person name="Ohtoshi R."/>
            <person name="Malay A.D."/>
            <person name="Moran D.A.P."/>
            <person name="Tomita M."/>
            <person name="Numata K."/>
            <person name="Arakawa K."/>
        </authorList>
    </citation>
    <scope>NUCLEOTIDE SEQUENCE</scope>
</reference>
<dbReference type="Pfam" id="PF13912">
    <property type="entry name" value="zf-C2H2_6"/>
    <property type="match status" value="1"/>
</dbReference>
<dbReference type="Gene3D" id="3.30.160.60">
    <property type="entry name" value="Classic Zinc Finger"/>
    <property type="match status" value="2"/>
</dbReference>
<dbReference type="PROSITE" id="PS00028">
    <property type="entry name" value="ZINC_FINGER_C2H2_1"/>
    <property type="match status" value="3"/>
</dbReference>
<dbReference type="PANTHER" id="PTHR24408">
    <property type="entry name" value="ZINC FINGER PROTEIN"/>
    <property type="match status" value="1"/>
</dbReference>
<dbReference type="InterPro" id="IPR036236">
    <property type="entry name" value="Znf_C2H2_sf"/>
</dbReference>
<dbReference type="GO" id="GO:0008270">
    <property type="term" value="F:zinc ion binding"/>
    <property type="evidence" value="ECO:0007669"/>
    <property type="project" value="UniProtKB-KW"/>
</dbReference>
<dbReference type="OrthoDB" id="6077919at2759"/>
<evidence type="ECO:0000256" key="2">
    <source>
        <dbReference type="ARBA" id="ARBA00022737"/>
    </source>
</evidence>
<dbReference type="Proteomes" id="UP000887013">
    <property type="component" value="Unassembled WGS sequence"/>
</dbReference>
<keyword evidence="2" id="KW-0677">Repeat</keyword>
<dbReference type="SMART" id="SM00355">
    <property type="entry name" value="ZnF_C2H2"/>
    <property type="match status" value="3"/>
</dbReference>
<feature type="domain" description="C2H2-type" evidence="6">
    <location>
        <begin position="312"/>
        <end position="335"/>
    </location>
</feature>
<keyword evidence="1" id="KW-0479">Metal-binding</keyword>
<organism evidence="7 8">
    <name type="scientific">Nephila pilipes</name>
    <name type="common">Giant wood spider</name>
    <name type="synonym">Nephila maculata</name>
    <dbReference type="NCBI Taxonomy" id="299642"/>
    <lineage>
        <taxon>Eukaryota</taxon>
        <taxon>Metazoa</taxon>
        <taxon>Ecdysozoa</taxon>
        <taxon>Arthropoda</taxon>
        <taxon>Chelicerata</taxon>
        <taxon>Arachnida</taxon>
        <taxon>Araneae</taxon>
        <taxon>Araneomorphae</taxon>
        <taxon>Entelegynae</taxon>
        <taxon>Araneoidea</taxon>
        <taxon>Nephilidae</taxon>
        <taxon>Nephila</taxon>
    </lineage>
</organism>
<dbReference type="PROSITE" id="PS50157">
    <property type="entry name" value="ZINC_FINGER_C2H2_2"/>
    <property type="match status" value="3"/>
</dbReference>
<evidence type="ECO:0000313" key="8">
    <source>
        <dbReference type="Proteomes" id="UP000887013"/>
    </source>
</evidence>
<keyword evidence="3 5" id="KW-0863">Zinc-finger</keyword>
<dbReference type="PANTHER" id="PTHR24408:SF58">
    <property type="entry name" value="TRANSCRIPTION FACTOR (TFIIIA), PUTATIVE (AFU_ORTHOLOGUE AFUA_1G05150)-RELATED"/>
    <property type="match status" value="1"/>
</dbReference>
<dbReference type="FunFam" id="3.30.160.60:FF:000301">
    <property type="entry name" value="Zinc finger protein 236"/>
    <property type="match status" value="1"/>
</dbReference>
<keyword evidence="8" id="KW-1185">Reference proteome</keyword>
<dbReference type="GO" id="GO:0043565">
    <property type="term" value="F:sequence-specific DNA binding"/>
    <property type="evidence" value="ECO:0007669"/>
    <property type="project" value="TreeGrafter"/>
</dbReference>
<dbReference type="EMBL" id="BMAW01090707">
    <property type="protein sequence ID" value="GFS46160.1"/>
    <property type="molecule type" value="Genomic_DNA"/>
</dbReference>
<evidence type="ECO:0000256" key="5">
    <source>
        <dbReference type="PROSITE-ProRule" id="PRU00042"/>
    </source>
</evidence>
<name>A0A8X6JYP6_NEPPI</name>